<sequence length="47" mass="5295">MAPTLTLKPGTAWGDAWQRCLAVAPEAFQDDRVLNLWDGTWHRDGRA</sequence>
<protein>
    <submittedName>
        <fullName evidence="1">Uncharacterized protein</fullName>
    </submittedName>
</protein>
<dbReference type="Proteomes" id="UP000638849">
    <property type="component" value="Unassembled WGS sequence"/>
</dbReference>
<dbReference type="EMBL" id="JAEEAQ010000259">
    <property type="protein sequence ID" value="MBI0316144.1"/>
    <property type="molecule type" value="Genomic_DNA"/>
</dbReference>
<organism evidence="1 2">
    <name type="scientific">Streptomyces javensis</name>
    <dbReference type="NCBI Taxonomy" id="114698"/>
    <lineage>
        <taxon>Bacteria</taxon>
        <taxon>Bacillati</taxon>
        <taxon>Actinomycetota</taxon>
        <taxon>Actinomycetes</taxon>
        <taxon>Kitasatosporales</taxon>
        <taxon>Streptomycetaceae</taxon>
        <taxon>Streptomyces</taxon>
        <taxon>Streptomyces violaceusniger group</taxon>
    </lineage>
</organism>
<keyword evidence="2" id="KW-1185">Reference proteome</keyword>
<evidence type="ECO:0000313" key="2">
    <source>
        <dbReference type="Proteomes" id="UP000638849"/>
    </source>
</evidence>
<accession>A0ABS0RFH4</accession>
<comment type="caution">
    <text evidence="1">The sequence shown here is derived from an EMBL/GenBank/DDBJ whole genome shotgun (WGS) entry which is preliminary data.</text>
</comment>
<feature type="non-terminal residue" evidence="1">
    <location>
        <position position="47"/>
    </location>
</feature>
<gene>
    <name evidence="1" type="ORF">JBF12_24810</name>
</gene>
<reference evidence="1 2" key="1">
    <citation type="submission" date="2020-12" db="EMBL/GenBank/DDBJ databases">
        <authorList>
            <person name="Kusuma A.B."/>
            <person name="Nouioui I."/>
            <person name="Goodfellow M."/>
        </authorList>
    </citation>
    <scope>NUCLEOTIDE SEQUENCE [LARGE SCALE GENOMIC DNA]</scope>
    <source>
        <strain evidence="1 2">DSM 41764</strain>
    </source>
</reference>
<proteinExistence type="predicted"/>
<name>A0ABS0RFH4_9ACTN</name>
<evidence type="ECO:0000313" key="1">
    <source>
        <dbReference type="EMBL" id="MBI0316144.1"/>
    </source>
</evidence>